<dbReference type="Gene3D" id="3.40.525.10">
    <property type="entry name" value="CRAL-TRIO lipid binding domain"/>
    <property type="match status" value="1"/>
</dbReference>
<dbReference type="SMART" id="SM00516">
    <property type="entry name" value="SEC14"/>
    <property type="match status" value="1"/>
</dbReference>
<protein>
    <submittedName>
        <fullName evidence="2">CRAL-TRIO domain-containing protein</fullName>
    </submittedName>
</protein>
<evidence type="ECO:0000313" key="2">
    <source>
        <dbReference type="EMBL" id="KAJ7212931.1"/>
    </source>
</evidence>
<keyword evidence="3" id="KW-1185">Reference proteome</keyword>
<feature type="domain" description="CRAL-TRIO" evidence="1">
    <location>
        <begin position="112"/>
        <end position="262"/>
    </location>
</feature>
<dbReference type="Pfam" id="PF00650">
    <property type="entry name" value="CRAL_TRIO"/>
    <property type="match status" value="1"/>
</dbReference>
<dbReference type="PANTHER" id="PTHR46590:SF4">
    <property type="entry name" value="CRAL-TRIO DOMAIN-CONTAINING PROTEIN"/>
    <property type="match status" value="1"/>
</dbReference>
<dbReference type="EMBL" id="JARJCW010000022">
    <property type="protein sequence ID" value="KAJ7212931.1"/>
    <property type="molecule type" value="Genomic_DNA"/>
</dbReference>
<gene>
    <name evidence="2" type="ORF">GGX14DRAFT_519169</name>
</gene>
<dbReference type="Proteomes" id="UP001219525">
    <property type="component" value="Unassembled WGS sequence"/>
</dbReference>
<comment type="caution">
    <text evidence="2">The sequence shown here is derived from an EMBL/GenBank/DDBJ whole genome shotgun (WGS) entry which is preliminary data.</text>
</comment>
<sequence length="405" mass="45961">MDLLLQTNREKFKQLSLQYTENLEAVLALQGTLIEDILPSVTDELELDDESIWWAKEWLSDTCSLFRILRRNKFTRSFALECIRKTLVWRFSHLWPPEPPLHMPIVHCLPPLATDPFGRPILVIKIVSLNDGSDAYKPLVIRGFECLRLHLKRLNDNSSQSPVPTLQYVLLLDLKNFSAQSLNIDLFAWTLREVVPHFPGLLAAAFVVNYSWAHGGIWSIAKRILPTPALARVFFPTQEELTEYFSVSMLPKDYGGNLASLTELRDPLRNVNGPLFPIQPDVGRPPSPSLSASAPPIVPVPSKARAPSITPIPPISILNPFFGYPVSSSDGLPSLRHGRRRKRDLALTLFILAWQRWRRHILTCVWILGVILAFRGRRALFRSSRAVQSVWKAVYKRSVTSNLPT</sequence>
<dbReference type="InterPro" id="IPR036865">
    <property type="entry name" value="CRAL-TRIO_dom_sf"/>
</dbReference>
<dbReference type="AlphaFoldDB" id="A0AAD6VKZ8"/>
<dbReference type="CDD" id="cd00170">
    <property type="entry name" value="SEC14"/>
    <property type="match status" value="1"/>
</dbReference>
<name>A0AAD6VKZ8_9AGAR</name>
<dbReference type="SUPFAM" id="SSF52087">
    <property type="entry name" value="CRAL/TRIO domain"/>
    <property type="match status" value="1"/>
</dbReference>
<dbReference type="InterPro" id="IPR001251">
    <property type="entry name" value="CRAL-TRIO_dom"/>
</dbReference>
<dbReference type="PANTHER" id="PTHR46590">
    <property type="entry name" value="PHOSPHATIDYLINOSITOL TRANSFER PROTEIN CSR1-RELATED"/>
    <property type="match status" value="1"/>
</dbReference>
<evidence type="ECO:0000313" key="3">
    <source>
        <dbReference type="Proteomes" id="UP001219525"/>
    </source>
</evidence>
<accession>A0AAD6VKZ8</accession>
<organism evidence="2 3">
    <name type="scientific">Mycena pura</name>
    <dbReference type="NCBI Taxonomy" id="153505"/>
    <lineage>
        <taxon>Eukaryota</taxon>
        <taxon>Fungi</taxon>
        <taxon>Dikarya</taxon>
        <taxon>Basidiomycota</taxon>
        <taxon>Agaricomycotina</taxon>
        <taxon>Agaricomycetes</taxon>
        <taxon>Agaricomycetidae</taxon>
        <taxon>Agaricales</taxon>
        <taxon>Marasmiineae</taxon>
        <taxon>Mycenaceae</taxon>
        <taxon>Mycena</taxon>
    </lineage>
</organism>
<dbReference type="InterPro" id="IPR052432">
    <property type="entry name" value="PITP/CRAL-TRIO"/>
</dbReference>
<evidence type="ECO:0000259" key="1">
    <source>
        <dbReference type="PROSITE" id="PS50191"/>
    </source>
</evidence>
<proteinExistence type="predicted"/>
<reference evidence="2" key="1">
    <citation type="submission" date="2023-03" db="EMBL/GenBank/DDBJ databases">
        <title>Massive genome expansion in bonnet fungi (Mycena s.s.) driven by repeated elements and novel gene families across ecological guilds.</title>
        <authorList>
            <consortium name="Lawrence Berkeley National Laboratory"/>
            <person name="Harder C.B."/>
            <person name="Miyauchi S."/>
            <person name="Viragh M."/>
            <person name="Kuo A."/>
            <person name="Thoen E."/>
            <person name="Andreopoulos B."/>
            <person name="Lu D."/>
            <person name="Skrede I."/>
            <person name="Drula E."/>
            <person name="Henrissat B."/>
            <person name="Morin E."/>
            <person name="Kohler A."/>
            <person name="Barry K."/>
            <person name="LaButti K."/>
            <person name="Morin E."/>
            <person name="Salamov A."/>
            <person name="Lipzen A."/>
            <person name="Mereny Z."/>
            <person name="Hegedus B."/>
            <person name="Baldrian P."/>
            <person name="Stursova M."/>
            <person name="Weitz H."/>
            <person name="Taylor A."/>
            <person name="Grigoriev I.V."/>
            <person name="Nagy L.G."/>
            <person name="Martin F."/>
            <person name="Kauserud H."/>
        </authorList>
    </citation>
    <scope>NUCLEOTIDE SEQUENCE</scope>
    <source>
        <strain evidence="2">9144</strain>
    </source>
</reference>
<dbReference type="PROSITE" id="PS50191">
    <property type="entry name" value="CRAL_TRIO"/>
    <property type="match status" value="1"/>
</dbReference>